<proteinExistence type="predicted"/>
<dbReference type="AlphaFoldDB" id="A0A0Q3UQB2"/>
<protein>
    <submittedName>
        <fullName evidence="1">Uncharacterized protein</fullName>
    </submittedName>
</protein>
<keyword evidence="2" id="KW-1185">Reference proteome</keyword>
<dbReference type="EMBL" id="LMAW01002967">
    <property type="protein sequence ID" value="KQK75098.1"/>
    <property type="molecule type" value="Genomic_DNA"/>
</dbReference>
<name>A0A0Q3UQB2_AMAAE</name>
<gene>
    <name evidence="1" type="ORF">AAES_149893</name>
</gene>
<organism evidence="1 2">
    <name type="scientific">Amazona aestiva</name>
    <name type="common">Blue-fronted Amazon parrot</name>
    <dbReference type="NCBI Taxonomy" id="12930"/>
    <lineage>
        <taxon>Eukaryota</taxon>
        <taxon>Metazoa</taxon>
        <taxon>Chordata</taxon>
        <taxon>Craniata</taxon>
        <taxon>Vertebrata</taxon>
        <taxon>Euteleostomi</taxon>
        <taxon>Archelosauria</taxon>
        <taxon>Archosauria</taxon>
        <taxon>Dinosauria</taxon>
        <taxon>Saurischia</taxon>
        <taxon>Theropoda</taxon>
        <taxon>Coelurosauria</taxon>
        <taxon>Aves</taxon>
        <taxon>Neognathae</taxon>
        <taxon>Neoaves</taxon>
        <taxon>Telluraves</taxon>
        <taxon>Australaves</taxon>
        <taxon>Psittaciformes</taxon>
        <taxon>Psittacidae</taxon>
        <taxon>Amazona</taxon>
    </lineage>
</organism>
<reference evidence="1 2" key="1">
    <citation type="submission" date="2015-10" db="EMBL/GenBank/DDBJ databases">
        <authorList>
            <person name="Gilbert D.G."/>
        </authorList>
    </citation>
    <scope>NUCLEOTIDE SEQUENCE [LARGE SCALE GENOMIC DNA]</scope>
    <source>
        <strain evidence="1">FVVF132</strain>
    </source>
</reference>
<dbReference type="Proteomes" id="UP000051836">
    <property type="component" value="Unassembled WGS sequence"/>
</dbReference>
<comment type="caution">
    <text evidence="1">The sequence shown here is derived from an EMBL/GenBank/DDBJ whole genome shotgun (WGS) entry which is preliminary data.</text>
</comment>
<evidence type="ECO:0000313" key="2">
    <source>
        <dbReference type="Proteomes" id="UP000051836"/>
    </source>
</evidence>
<accession>A0A0Q3UQB2</accession>
<sequence>MFTIHRPALALPPQVMVPVQTCLDELTCCSITLTMLRRRNRKASEVRKRMLINVLPSSILPCHLKLNFLPGTWHFQPYFVEAAMEVSSPLYYWHWAGLVMTDPFKADGPTGLAHDDGRCHLLPKEVVKPPGQAHAVAEPIPL</sequence>
<evidence type="ECO:0000313" key="1">
    <source>
        <dbReference type="EMBL" id="KQK75098.1"/>
    </source>
</evidence>